<dbReference type="SUPFAM" id="SSF51569">
    <property type="entry name" value="Aldolase"/>
    <property type="match status" value="1"/>
</dbReference>
<dbReference type="Proteomes" id="UP000309138">
    <property type="component" value="Unassembled WGS sequence"/>
</dbReference>
<evidence type="ECO:0000313" key="6">
    <source>
        <dbReference type="EMBL" id="TKD51840.1"/>
    </source>
</evidence>
<comment type="subunit">
    <text evidence="3">Homotrimer.</text>
</comment>
<keyword evidence="5" id="KW-0119">Carbohydrate metabolism</keyword>
<dbReference type="NCBIfam" id="NF006600">
    <property type="entry name" value="PRK09140.1"/>
    <property type="match status" value="1"/>
</dbReference>
<dbReference type="OrthoDB" id="7204076at2"/>
<dbReference type="PANTHER" id="PTHR30246">
    <property type="entry name" value="2-KETO-3-DEOXY-6-PHOSPHOGLUCONATE ALDOLASE"/>
    <property type="match status" value="1"/>
</dbReference>
<evidence type="ECO:0000313" key="7">
    <source>
        <dbReference type="Proteomes" id="UP000309138"/>
    </source>
</evidence>
<evidence type="ECO:0000256" key="1">
    <source>
        <dbReference type="ARBA" id="ARBA00004761"/>
    </source>
</evidence>
<dbReference type="AlphaFoldDB" id="A0A4U1L6D9"/>
<dbReference type="EMBL" id="SWKR01000002">
    <property type="protein sequence ID" value="TKD51840.1"/>
    <property type="molecule type" value="Genomic_DNA"/>
</dbReference>
<dbReference type="PANTHER" id="PTHR30246:SF1">
    <property type="entry name" value="2-DEHYDRO-3-DEOXY-6-PHOSPHOGALACTONATE ALDOLASE-RELATED"/>
    <property type="match status" value="1"/>
</dbReference>
<comment type="pathway">
    <text evidence="1">Carbohydrate acid metabolism.</text>
</comment>
<comment type="caution">
    <text evidence="6">The sequence shown here is derived from an EMBL/GenBank/DDBJ whole genome shotgun (WGS) entry which is preliminary data.</text>
</comment>
<accession>A0A4U1L6D9</accession>
<protein>
    <submittedName>
        <fullName evidence="6">2-dehydro-3-deoxy-6-phosphogalactonate aldolase</fullName>
        <ecNumber evidence="6">4.1.2.21</ecNumber>
    </submittedName>
</protein>
<proteinExistence type="inferred from homology"/>
<dbReference type="RefSeq" id="WP_136943776.1">
    <property type="nucleotide sequence ID" value="NZ_SWKR01000002.1"/>
</dbReference>
<dbReference type="GO" id="GO:0008674">
    <property type="term" value="F:2-dehydro-3-deoxy-6-phosphogalactonate aldolase activity"/>
    <property type="evidence" value="ECO:0007669"/>
    <property type="project" value="UniProtKB-EC"/>
</dbReference>
<sequence length="212" mass="20856">MTPAQRLQTALAACPLVAILRGVTPDEIDGIGAALIGAGFGIIEVPLNSPDALTSIERLARRAGDAAIVGAGTVLTPRDVAAVRDAGGTLMVSPNTAPPVIAAAVAAGMIALPGYFSPSEAFAALDAGAHGLKLFPADGTTPTMLKAQRAVLPRATPVLAVGGITPQTMAAWRAAGADGFGLGSNLYKPGRTAAVVAASAAEFVAAAASLPG</sequence>
<dbReference type="CDD" id="cd00452">
    <property type="entry name" value="KDPG_aldolase"/>
    <property type="match status" value="1"/>
</dbReference>
<keyword evidence="7" id="KW-1185">Reference proteome</keyword>
<dbReference type="Pfam" id="PF01081">
    <property type="entry name" value="Aldolase"/>
    <property type="match status" value="1"/>
</dbReference>
<dbReference type="InterPro" id="IPR013785">
    <property type="entry name" value="Aldolase_TIM"/>
</dbReference>
<reference evidence="6 7" key="1">
    <citation type="submission" date="2019-04" db="EMBL/GenBank/DDBJ databases">
        <authorList>
            <person name="Yang Y."/>
            <person name="Wei D."/>
        </authorList>
    </citation>
    <scope>NUCLEOTIDE SEQUENCE [LARGE SCALE GENOMIC DNA]</scope>
    <source>
        <strain evidence="6 7">L-1-4w-11</strain>
    </source>
</reference>
<dbReference type="InterPro" id="IPR000887">
    <property type="entry name" value="Aldlse_KDPG_KHG"/>
</dbReference>
<evidence type="ECO:0000256" key="4">
    <source>
        <dbReference type="ARBA" id="ARBA00023239"/>
    </source>
</evidence>
<name>A0A4U1L6D9_9SPHN</name>
<evidence type="ECO:0000256" key="5">
    <source>
        <dbReference type="ARBA" id="ARBA00023277"/>
    </source>
</evidence>
<dbReference type="EC" id="4.1.2.21" evidence="6"/>
<organism evidence="6 7">
    <name type="scientific">Sphingomonas baiyangensis</name>
    <dbReference type="NCBI Taxonomy" id="2572576"/>
    <lineage>
        <taxon>Bacteria</taxon>
        <taxon>Pseudomonadati</taxon>
        <taxon>Pseudomonadota</taxon>
        <taxon>Alphaproteobacteria</taxon>
        <taxon>Sphingomonadales</taxon>
        <taxon>Sphingomonadaceae</taxon>
        <taxon>Sphingomonas</taxon>
    </lineage>
</organism>
<evidence type="ECO:0000256" key="2">
    <source>
        <dbReference type="ARBA" id="ARBA00006906"/>
    </source>
</evidence>
<evidence type="ECO:0000256" key="3">
    <source>
        <dbReference type="ARBA" id="ARBA00011233"/>
    </source>
</evidence>
<dbReference type="Gene3D" id="3.20.20.70">
    <property type="entry name" value="Aldolase class I"/>
    <property type="match status" value="1"/>
</dbReference>
<comment type="similarity">
    <text evidence="2">Belongs to the KHG/KDPG aldolase family.</text>
</comment>
<keyword evidence="4 6" id="KW-0456">Lyase</keyword>
<gene>
    <name evidence="6" type="ORF">FBR43_14590</name>
</gene>